<protein>
    <recommendedName>
        <fullName evidence="7">ABC transmembrane type-1 domain-containing protein</fullName>
    </recommendedName>
</protein>
<evidence type="ECO:0000256" key="3">
    <source>
        <dbReference type="ARBA" id="ARBA00022989"/>
    </source>
</evidence>
<dbReference type="PROSITE" id="PS50928">
    <property type="entry name" value="ABC_TM1"/>
    <property type="match status" value="1"/>
</dbReference>
<keyword evidence="2 5" id="KW-0812">Transmembrane</keyword>
<comment type="caution">
    <text evidence="8">The sequence shown here is derived from an EMBL/GenBank/DDBJ whole genome shotgun (WGS) entry which is preliminary data.</text>
</comment>
<evidence type="ECO:0000256" key="1">
    <source>
        <dbReference type="ARBA" id="ARBA00004141"/>
    </source>
</evidence>
<sequence length="204" mass="21447">MFPSGRLPLAAVVVGLTLYNGSVNAEILRAGILSLPQGQREAASSSGLRRGQTMRMIELPQAVTAILPALVSQKVIALKESALGYQIGFIELIRSGRQSVSHYRNFFAALIVVGVIMVAISFALTTFAMARAAPALPRLGFRSPAGRHRGRRGHVRRGPRGGRLPGGSWGRAPAGLTPPPARAVQSPSAARSSAAARHSSITTP</sequence>
<reference evidence="9" key="1">
    <citation type="journal article" date="2019" name="Int. J. Syst. Evol. Microbiol.">
        <title>The Global Catalogue of Microorganisms (GCM) 10K type strain sequencing project: providing services to taxonomists for standard genome sequencing and annotation.</title>
        <authorList>
            <consortium name="The Broad Institute Genomics Platform"/>
            <consortium name="The Broad Institute Genome Sequencing Center for Infectious Disease"/>
            <person name="Wu L."/>
            <person name="Ma J."/>
        </authorList>
    </citation>
    <scope>NUCLEOTIDE SEQUENCE [LARGE SCALE GENOMIC DNA]</scope>
    <source>
        <strain evidence="9">JCM 18542</strain>
    </source>
</reference>
<dbReference type="InterPro" id="IPR035906">
    <property type="entry name" value="MetI-like_sf"/>
</dbReference>
<dbReference type="EMBL" id="BAABKQ010000001">
    <property type="protein sequence ID" value="GAA4815922.1"/>
    <property type="molecule type" value="Genomic_DNA"/>
</dbReference>
<dbReference type="PANTHER" id="PTHR30614">
    <property type="entry name" value="MEMBRANE COMPONENT OF AMINO ACID ABC TRANSPORTER"/>
    <property type="match status" value="1"/>
</dbReference>
<evidence type="ECO:0000313" key="9">
    <source>
        <dbReference type="Proteomes" id="UP001500839"/>
    </source>
</evidence>
<keyword evidence="3 5" id="KW-1133">Transmembrane helix</keyword>
<feature type="transmembrane region" description="Helical" evidence="5">
    <location>
        <begin position="106"/>
        <end position="130"/>
    </location>
</feature>
<dbReference type="Proteomes" id="UP001500839">
    <property type="component" value="Unassembled WGS sequence"/>
</dbReference>
<evidence type="ECO:0000256" key="2">
    <source>
        <dbReference type="ARBA" id="ARBA00022692"/>
    </source>
</evidence>
<keyword evidence="5" id="KW-0813">Transport</keyword>
<evidence type="ECO:0000256" key="6">
    <source>
        <dbReference type="SAM" id="MobiDB-lite"/>
    </source>
</evidence>
<feature type="compositionally biased region" description="Low complexity" evidence="6">
    <location>
        <begin position="182"/>
        <end position="204"/>
    </location>
</feature>
<name>A0ABP9CPR5_9ACTN</name>
<feature type="region of interest" description="Disordered" evidence="6">
    <location>
        <begin position="140"/>
        <end position="204"/>
    </location>
</feature>
<dbReference type="CDD" id="cd06261">
    <property type="entry name" value="TM_PBP2"/>
    <property type="match status" value="1"/>
</dbReference>
<evidence type="ECO:0000256" key="4">
    <source>
        <dbReference type="ARBA" id="ARBA00023136"/>
    </source>
</evidence>
<comment type="subcellular location">
    <subcellularLocation>
        <location evidence="5">Cell membrane</location>
        <topology evidence="5">Multi-pass membrane protein</topology>
    </subcellularLocation>
    <subcellularLocation>
        <location evidence="1">Membrane</location>
        <topology evidence="1">Multi-pass membrane protein</topology>
    </subcellularLocation>
</comment>
<evidence type="ECO:0000256" key="5">
    <source>
        <dbReference type="RuleBase" id="RU363032"/>
    </source>
</evidence>
<feature type="compositionally biased region" description="Basic residues" evidence="6">
    <location>
        <begin position="145"/>
        <end position="160"/>
    </location>
</feature>
<gene>
    <name evidence="8" type="ORF">GCM10023353_22360</name>
</gene>
<dbReference type="InterPro" id="IPR043429">
    <property type="entry name" value="ArtM/GltK/GlnP/TcyL/YhdX-like"/>
</dbReference>
<accession>A0ABP9CPR5</accession>
<evidence type="ECO:0000313" key="8">
    <source>
        <dbReference type="EMBL" id="GAA4815922.1"/>
    </source>
</evidence>
<keyword evidence="4 5" id="KW-0472">Membrane</keyword>
<dbReference type="Pfam" id="PF00528">
    <property type="entry name" value="BPD_transp_1"/>
    <property type="match status" value="1"/>
</dbReference>
<proteinExistence type="inferred from homology"/>
<keyword evidence="9" id="KW-1185">Reference proteome</keyword>
<dbReference type="InterPro" id="IPR000515">
    <property type="entry name" value="MetI-like"/>
</dbReference>
<feature type="domain" description="ABC transmembrane type-1" evidence="7">
    <location>
        <begin position="1"/>
        <end position="128"/>
    </location>
</feature>
<dbReference type="PANTHER" id="PTHR30614:SF21">
    <property type="entry name" value="AMINO ACID ABC TRANSPORTER PERMEASE"/>
    <property type="match status" value="1"/>
</dbReference>
<comment type="caution">
    <text evidence="5">Lacks conserved residue(s) required for the propagation of feature annotation.</text>
</comment>
<dbReference type="Gene3D" id="1.10.3720.10">
    <property type="entry name" value="MetI-like"/>
    <property type="match status" value="1"/>
</dbReference>
<organism evidence="8 9">
    <name type="scientific">Tomitella cavernea</name>
    <dbReference type="NCBI Taxonomy" id="1387982"/>
    <lineage>
        <taxon>Bacteria</taxon>
        <taxon>Bacillati</taxon>
        <taxon>Actinomycetota</taxon>
        <taxon>Actinomycetes</taxon>
        <taxon>Mycobacteriales</taxon>
        <taxon>Tomitella</taxon>
    </lineage>
</organism>
<comment type="similarity">
    <text evidence="5">Belongs to the binding-protein-dependent transport system permease family.</text>
</comment>
<dbReference type="SUPFAM" id="SSF161098">
    <property type="entry name" value="MetI-like"/>
    <property type="match status" value="1"/>
</dbReference>
<evidence type="ECO:0000259" key="7">
    <source>
        <dbReference type="PROSITE" id="PS50928"/>
    </source>
</evidence>